<organism evidence="3 4">
    <name type="scientific">Schizopora paradoxa</name>
    <dbReference type="NCBI Taxonomy" id="27342"/>
    <lineage>
        <taxon>Eukaryota</taxon>
        <taxon>Fungi</taxon>
        <taxon>Dikarya</taxon>
        <taxon>Basidiomycota</taxon>
        <taxon>Agaricomycotina</taxon>
        <taxon>Agaricomycetes</taxon>
        <taxon>Hymenochaetales</taxon>
        <taxon>Schizoporaceae</taxon>
        <taxon>Schizopora</taxon>
    </lineage>
</organism>
<dbReference type="InParanoid" id="A0A0H2SD98"/>
<reference evidence="3 4" key="1">
    <citation type="submission" date="2015-04" db="EMBL/GenBank/DDBJ databases">
        <title>Complete genome sequence of Schizopora paradoxa KUC8140, a cosmopolitan wood degrader in East Asia.</title>
        <authorList>
            <consortium name="DOE Joint Genome Institute"/>
            <person name="Min B."/>
            <person name="Park H."/>
            <person name="Jang Y."/>
            <person name="Kim J.-J."/>
            <person name="Kim K.H."/>
            <person name="Pangilinan J."/>
            <person name="Lipzen A."/>
            <person name="Riley R."/>
            <person name="Grigoriev I.V."/>
            <person name="Spatafora J.W."/>
            <person name="Choi I.-G."/>
        </authorList>
    </citation>
    <scope>NUCLEOTIDE SEQUENCE [LARGE SCALE GENOMIC DNA]</scope>
    <source>
        <strain evidence="3 4">KUC8140</strain>
    </source>
</reference>
<dbReference type="PANTHER" id="PTHR15887">
    <property type="entry name" value="TRANSMEMBRANE PROTEIN 69"/>
    <property type="match status" value="1"/>
</dbReference>
<dbReference type="PANTHER" id="PTHR15887:SF1">
    <property type="entry name" value="TRANSMEMBRANE PROTEIN 69"/>
    <property type="match status" value="1"/>
</dbReference>
<keyword evidence="2" id="KW-1133">Transmembrane helix</keyword>
<feature type="transmembrane region" description="Helical" evidence="2">
    <location>
        <begin position="170"/>
        <end position="187"/>
    </location>
</feature>
<evidence type="ECO:0008006" key="5">
    <source>
        <dbReference type="Google" id="ProtNLM"/>
    </source>
</evidence>
<proteinExistence type="predicted"/>
<evidence type="ECO:0000256" key="1">
    <source>
        <dbReference type="SAM" id="MobiDB-lite"/>
    </source>
</evidence>
<dbReference type="STRING" id="27342.A0A0H2SD98"/>
<name>A0A0H2SD98_9AGAM</name>
<keyword evidence="4" id="KW-1185">Reference proteome</keyword>
<dbReference type="EMBL" id="KQ085937">
    <property type="protein sequence ID" value="KLO14896.1"/>
    <property type="molecule type" value="Genomic_DNA"/>
</dbReference>
<dbReference type="Proteomes" id="UP000053477">
    <property type="component" value="Unassembled WGS sequence"/>
</dbReference>
<dbReference type="AlphaFoldDB" id="A0A0H2SD98"/>
<keyword evidence="2" id="KW-0812">Transmembrane</keyword>
<accession>A0A0H2SD98</accession>
<sequence length="345" mass="36770">MLAHTLPSLRRAPIVLRSFPRASRLHTLSSLPPQKLRKHTLDVPLLARGVASSVSGRPASQTPQHAATNIREEVGNAASELAKSIAGANLPVDNVKPTNDTFMGITSAVAQSVPKPVFLFGLAGGLPYIAASGTTVYLAHQAGLAATGQPVGIDSGVALTVLDQALNVQVTYGAVMLSFLGALHWGMEFAGYGGHKGYTRLFLGAVPVLYAWPTLMLAPTSALIAQWIGFTGLWWADLQATNAGWTPKWYSQYRFYLSVLVGTCIIGSLAGTSYYGPVAGHGILSHDLEVIRMARKQYDVERSGTVGGDIEALPAPENAESYVILKKKQHDEGKPEGEEGKNENE</sequence>
<gene>
    <name evidence="3" type="ORF">SCHPADRAFT_902885</name>
</gene>
<feature type="transmembrane region" description="Helical" evidence="2">
    <location>
        <begin position="208"/>
        <end position="235"/>
    </location>
</feature>
<feature type="transmembrane region" description="Helical" evidence="2">
    <location>
        <begin position="255"/>
        <end position="276"/>
    </location>
</feature>
<feature type="region of interest" description="Disordered" evidence="1">
    <location>
        <begin position="325"/>
        <end position="345"/>
    </location>
</feature>
<evidence type="ECO:0000256" key="2">
    <source>
        <dbReference type="SAM" id="Phobius"/>
    </source>
</evidence>
<dbReference type="InterPro" id="IPR021836">
    <property type="entry name" value="DUF3429"/>
</dbReference>
<evidence type="ECO:0000313" key="4">
    <source>
        <dbReference type="Proteomes" id="UP000053477"/>
    </source>
</evidence>
<dbReference type="Pfam" id="PF11911">
    <property type="entry name" value="DUF3429"/>
    <property type="match status" value="1"/>
</dbReference>
<feature type="compositionally biased region" description="Basic and acidic residues" evidence="1">
    <location>
        <begin position="329"/>
        <end position="345"/>
    </location>
</feature>
<dbReference type="OrthoDB" id="194289at2759"/>
<keyword evidence="2" id="KW-0472">Membrane</keyword>
<evidence type="ECO:0000313" key="3">
    <source>
        <dbReference type="EMBL" id="KLO14896.1"/>
    </source>
</evidence>
<protein>
    <recommendedName>
        <fullName evidence="5">Mnn4-regulates the mannosylphosphorylation</fullName>
    </recommendedName>
</protein>